<gene>
    <name evidence="1" type="ORF">SAMN06265368_4246</name>
</gene>
<organism evidence="1 2">
    <name type="scientific">Cohaesibacter gelatinilyticus</name>
    <dbReference type="NCBI Taxonomy" id="372072"/>
    <lineage>
        <taxon>Bacteria</taxon>
        <taxon>Pseudomonadati</taxon>
        <taxon>Pseudomonadota</taxon>
        <taxon>Alphaproteobacteria</taxon>
        <taxon>Hyphomicrobiales</taxon>
        <taxon>Cohaesibacteraceae</taxon>
    </lineage>
</organism>
<dbReference type="AlphaFoldDB" id="A0A285PHC4"/>
<dbReference type="EMBL" id="OBEL01000007">
    <property type="protein sequence ID" value="SNZ21129.1"/>
    <property type="molecule type" value="Genomic_DNA"/>
</dbReference>
<evidence type="ECO:0000313" key="1">
    <source>
        <dbReference type="EMBL" id="SNZ21129.1"/>
    </source>
</evidence>
<dbReference type="Pfam" id="PF14137">
    <property type="entry name" value="DUF4304"/>
    <property type="match status" value="1"/>
</dbReference>
<accession>A0A285PHC4</accession>
<proteinExistence type="predicted"/>
<sequence>MIDQIVSQYIAKNLKANGFKKKRLTWNKRIGEYVQVVNVQKSQWNTEEDISFTINWGISFDYVYQALWGKSPPLFISETDSFPRFRVGNLPIVDKKLSEIWWNCDPDTGIEPIGAEIIKQMEEVILPNLEKLSNYKEICNLYALQTFHIPPIEKVQLATILHSLGKYEEAETLFDEVSSYSDSHSTLVSKVQKRLHSTKP</sequence>
<keyword evidence="2" id="KW-1185">Reference proteome</keyword>
<dbReference type="RefSeq" id="WP_170956202.1">
    <property type="nucleotide sequence ID" value="NZ_OBEL01000007.1"/>
</dbReference>
<evidence type="ECO:0008006" key="3">
    <source>
        <dbReference type="Google" id="ProtNLM"/>
    </source>
</evidence>
<protein>
    <recommendedName>
        <fullName evidence="3">DUF4304 domain-containing protein</fullName>
    </recommendedName>
</protein>
<reference evidence="1 2" key="1">
    <citation type="submission" date="2017-09" db="EMBL/GenBank/DDBJ databases">
        <authorList>
            <person name="Ehlers B."/>
            <person name="Leendertz F.H."/>
        </authorList>
    </citation>
    <scope>NUCLEOTIDE SEQUENCE [LARGE SCALE GENOMIC DNA]</scope>
    <source>
        <strain evidence="1 2">DSM 18289</strain>
    </source>
</reference>
<evidence type="ECO:0000313" key="2">
    <source>
        <dbReference type="Proteomes" id="UP000219439"/>
    </source>
</evidence>
<name>A0A285PHC4_9HYPH</name>
<dbReference type="Proteomes" id="UP000219439">
    <property type="component" value="Unassembled WGS sequence"/>
</dbReference>
<dbReference type="InterPro" id="IPR025412">
    <property type="entry name" value="DUF4304"/>
</dbReference>